<protein>
    <submittedName>
        <fullName evidence="3">Monovalent cation/H(+) antiporter subunit G</fullName>
    </submittedName>
</protein>
<feature type="compositionally biased region" description="Low complexity" evidence="1">
    <location>
        <begin position="123"/>
        <end position="149"/>
    </location>
</feature>
<dbReference type="NCBIfam" id="TIGR01300">
    <property type="entry name" value="CPA3_mnhG_phaG"/>
    <property type="match status" value="1"/>
</dbReference>
<reference evidence="4" key="1">
    <citation type="journal article" date="2019" name="Int. J. Syst. Evol. Microbiol.">
        <title>The Global Catalogue of Microorganisms (GCM) 10K type strain sequencing project: providing services to taxonomists for standard genome sequencing and annotation.</title>
        <authorList>
            <consortium name="The Broad Institute Genomics Platform"/>
            <consortium name="The Broad Institute Genome Sequencing Center for Infectious Disease"/>
            <person name="Wu L."/>
            <person name="Ma J."/>
        </authorList>
    </citation>
    <scope>NUCLEOTIDE SEQUENCE [LARGE SCALE GENOMIC DNA]</scope>
    <source>
        <strain evidence="4">CCM 8875</strain>
    </source>
</reference>
<dbReference type="InterPro" id="IPR005133">
    <property type="entry name" value="PhaG_MnhG_YufB"/>
</dbReference>
<evidence type="ECO:0000256" key="2">
    <source>
        <dbReference type="SAM" id="Phobius"/>
    </source>
</evidence>
<feature type="transmembrane region" description="Helical" evidence="2">
    <location>
        <begin position="63"/>
        <end position="85"/>
    </location>
</feature>
<dbReference type="EMBL" id="JBHTOQ010000011">
    <property type="protein sequence ID" value="MFD1480817.1"/>
    <property type="molecule type" value="Genomic_DNA"/>
</dbReference>
<dbReference type="NCBIfam" id="NF009314">
    <property type="entry name" value="PRK12674.1-2"/>
    <property type="match status" value="1"/>
</dbReference>
<feature type="transmembrane region" description="Helical" evidence="2">
    <location>
        <begin position="6"/>
        <end position="26"/>
    </location>
</feature>
<feature type="transmembrane region" description="Helical" evidence="2">
    <location>
        <begin position="38"/>
        <end position="57"/>
    </location>
</feature>
<keyword evidence="2" id="KW-0812">Transmembrane</keyword>
<comment type="caution">
    <text evidence="3">The sequence shown here is derived from an EMBL/GenBank/DDBJ whole genome shotgun (WGS) entry which is preliminary data.</text>
</comment>
<gene>
    <name evidence="3" type="primary">mnhG</name>
    <name evidence="3" type="ORF">ACFQ5P_05885</name>
</gene>
<sequence length="149" mass="15051">MIGDIIVAGFVLAGGIFCLAAGLGVLRLPDLLTRMHASTKAGTLGSGLILVAVAVAFAESTVIARAVAAIMFLLMTAPVAAHLIGRAAFRTGVPMVDRTVCEDGVAEALRKRPPERDPKDATGPAAEPEADPQAEGGTPATGGAPREAP</sequence>
<dbReference type="RefSeq" id="WP_131573844.1">
    <property type="nucleotide sequence ID" value="NZ_CBCSAJ010000015.1"/>
</dbReference>
<feature type="region of interest" description="Disordered" evidence="1">
    <location>
        <begin position="106"/>
        <end position="149"/>
    </location>
</feature>
<organism evidence="3 4">
    <name type="scientific">Paracoccus nototheniae</name>
    <dbReference type="NCBI Taxonomy" id="2489002"/>
    <lineage>
        <taxon>Bacteria</taxon>
        <taxon>Pseudomonadati</taxon>
        <taxon>Pseudomonadota</taxon>
        <taxon>Alphaproteobacteria</taxon>
        <taxon>Rhodobacterales</taxon>
        <taxon>Paracoccaceae</taxon>
        <taxon>Paracoccus</taxon>
    </lineage>
</organism>
<dbReference type="Proteomes" id="UP001597302">
    <property type="component" value="Unassembled WGS sequence"/>
</dbReference>
<keyword evidence="4" id="KW-1185">Reference proteome</keyword>
<name>A0ABW4DST0_9RHOB</name>
<proteinExistence type="predicted"/>
<evidence type="ECO:0000313" key="4">
    <source>
        <dbReference type="Proteomes" id="UP001597302"/>
    </source>
</evidence>
<keyword evidence="2" id="KW-1133">Transmembrane helix</keyword>
<keyword evidence="2" id="KW-0472">Membrane</keyword>
<evidence type="ECO:0000313" key="3">
    <source>
        <dbReference type="EMBL" id="MFD1480817.1"/>
    </source>
</evidence>
<evidence type="ECO:0000256" key="1">
    <source>
        <dbReference type="SAM" id="MobiDB-lite"/>
    </source>
</evidence>
<accession>A0ABW4DST0</accession>
<dbReference type="Pfam" id="PF03334">
    <property type="entry name" value="PhaG_MnhG_YufB"/>
    <property type="match status" value="1"/>
</dbReference>
<feature type="compositionally biased region" description="Basic and acidic residues" evidence="1">
    <location>
        <begin position="108"/>
        <end position="120"/>
    </location>
</feature>
<dbReference type="PANTHER" id="PTHR34703:SF1">
    <property type="entry name" value="ANTIPORTER SUBUNIT MNHG2-RELATED"/>
    <property type="match status" value="1"/>
</dbReference>
<dbReference type="PANTHER" id="PTHR34703">
    <property type="entry name" value="ANTIPORTER SUBUNIT MNHG2-RELATED"/>
    <property type="match status" value="1"/>
</dbReference>